<keyword evidence="1" id="KW-1185">Reference proteome</keyword>
<evidence type="ECO:0000313" key="2">
    <source>
        <dbReference type="WBParaSite" id="nRc.2.0.1.t33858-RA"/>
    </source>
</evidence>
<accession>A0A915K697</accession>
<organism evidence="1 2">
    <name type="scientific">Romanomermis culicivorax</name>
    <name type="common">Nematode worm</name>
    <dbReference type="NCBI Taxonomy" id="13658"/>
    <lineage>
        <taxon>Eukaryota</taxon>
        <taxon>Metazoa</taxon>
        <taxon>Ecdysozoa</taxon>
        <taxon>Nematoda</taxon>
        <taxon>Enoplea</taxon>
        <taxon>Dorylaimia</taxon>
        <taxon>Mermithida</taxon>
        <taxon>Mermithoidea</taxon>
        <taxon>Mermithidae</taxon>
        <taxon>Romanomermis</taxon>
    </lineage>
</organism>
<sequence>MNFTDPGSTVYYIRIRNLGLRLLSPLCGDLRGTDESSDILVNADSFRTDTTDDRRRLKYERAKVHFVDIKVYFQQCKAYVENCKLEKKRDDLRGFFDAVTKVADAVDDERSRIWVGGRSGVPMVLLLVGVVVDDEPVVAAAATLLLSPSVFSVAFLPQRFMFDVLLVSAGIFCLDFDAGRFLKIRVEVKY</sequence>
<protein>
    <submittedName>
        <fullName evidence="2">Uncharacterized protein</fullName>
    </submittedName>
</protein>
<reference evidence="2" key="1">
    <citation type="submission" date="2022-11" db="UniProtKB">
        <authorList>
            <consortium name="WormBaseParasite"/>
        </authorList>
    </citation>
    <scope>IDENTIFICATION</scope>
</reference>
<proteinExistence type="predicted"/>
<dbReference type="WBParaSite" id="nRc.2.0.1.t33858-RA">
    <property type="protein sequence ID" value="nRc.2.0.1.t33858-RA"/>
    <property type="gene ID" value="nRc.2.0.1.g33858"/>
</dbReference>
<name>A0A915K697_ROMCU</name>
<dbReference type="AlphaFoldDB" id="A0A915K697"/>
<evidence type="ECO:0000313" key="1">
    <source>
        <dbReference type="Proteomes" id="UP000887565"/>
    </source>
</evidence>
<dbReference type="Proteomes" id="UP000887565">
    <property type="component" value="Unplaced"/>
</dbReference>